<protein>
    <submittedName>
        <fullName evidence="1">Uncharacterized protein</fullName>
    </submittedName>
</protein>
<reference evidence="2" key="1">
    <citation type="journal article" date="2019" name="Int. J. Syst. Evol. Microbiol.">
        <title>The Global Catalogue of Microorganisms (GCM) 10K type strain sequencing project: providing services to taxonomists for standard genome sequencing and annotation.</title>
        <authorList>
            <consortium name="The Broad Institute Genomics Platform"/>
            <consortium name="The Broad Institute Genome Sequencing Center for Infectious Disease"/>
            <person name="Wu L."/>
            <person name="Ma J."/>
        </authorList>
    </citation>
    <scope>NUCLEOTIDE SEQUENCE [LARGE SCALE GENOMIC DNA]</scope>
    <source>
        <strain evidence="2">KCTC 42217</strain>
    </source>
</reference>
<evidence type="ECO:0000313" key="2">
    <source>
        <dbReference type="Proteomes" id="UP001597387"/>
    </source>
</evidence>
<sequence>MYNLPAEQAAELKRLESVATEKRIAYQKIDHELFADKGSENMDLLPEYTKAKKELTEAVNNYNLYKSRLATTYIV</sequence>
<name>A0ABW4ZPT3_9SPHI</name>
<gene>
    <name evidence="1" type="ORF">ACFSJU_15470</name>
</gene>
<comment type="caution">
    <text evidence="1">The sequence shown here is derived from an EMBL/GenBank/DDBJ whole genome shotgun (WGS) entry which is preliminary data.</text>
</comment>
<dbReference type="EMBL" id="JBHUHZ010000003">
    <property type="protein sequence ID" value="MFD2163806.1"/>
    <property type="molecule type" value="Genomic_DNA"/>
</dbReference>
<proteinExistence type="predicted"/>
<keyword evidence="2" id="KW-1185">Reference proteome</keyword>
<organism evidence="1 2">
    <name type="scientific">Paradesertivirga mongoliensis</name>
    <dbReference type="NCBI Taxonomy" id="2100740"/>
    <lineage>
        <taxon>Bacteria</taxon>
        <taxon>Pseudomonadati</taxon>
        <taxon>Bacteroidota</taxon>
        <taxon>Sphingobacteriia</taxon>
        <taxon>Sphingobacteriales</taxon>
        <taxon>Sphingobacteriaceae</taxon>
        <taxon>Paradesertivirga</taxon>
    </lineage>
</organism>
<dbReference type="RefSeq" id="WP_255905086.1">
    <property type="nucleotide sequence ID" value="NZ_JAFMZO010000004.1"/>
</dbReference>
<dbReference type="Proteomes" id="UP001597387">
    <property type="component" value="Unassembled WGS sequence"/>
</dbReference>
<accession>A0ABW4ZPT3</accession>
<evidence type="ECO:0000313" key="1">
    <source>
        <dbReference type="EMBL" id="MFD2163806.1"/>
    </source>
</evidence>